<feature type="region of interest" description="Disordered" evidence="1">
    <location>
        <begin position="209"/>
        <end position="274"/>
    </location>
</feature>
<feature type="compositionally biased region" description="Polar residues" evidence="1">
    <location>
        <begin position="221"/>
        <end position="239"/>
    </location>
</feature>
<protein>
    <submittedName>
        <fullName evidence="2">Mre11_DNA_bind domain-containing protein</fullName>
    </submittedName>
</protein>
<reference evidence="2" key="1">
    <citation type="submission" date="2017-02" db="UniProtKB">
        <authorList>
            <consortium name="WormBaseParasite"/>
        </authorList>
    </citation>
    <scope>IDENTIFICATION</scope>
</reference>
<evidence type="ECO:0000313" key="2">
    <source>
        <dbReference type="WBParaSite" id="ASIM_0001382401-mRNA-1"/>
    </source>
</evidence>
<accession>A0A0M3JZA6</accession>
<proteinExistence type="predicted"/>
<dbReference type="WBParaSite" id="ASIM_0001382401-mRNA-1">
    <property type="protein sequence ID" value="ASIM_0001382401-mRNA-1"/>
    <property type="gene ID" value="ASIM_0001382401"/>
</dbReference>
<name>A0A0M3JZA6_ANISI</name>
<organism evidence="2">
    <name type="scientific">Anisakis simplex</name>
    <name type="common">Herring worm</name>
    <dbReference type="NCBI Taxonomy" id="6269"/>
    <lineage>
        <taxon>Eukaryota</taxon>
        <taxon>Metazoa</taxon>
        <taxon>Ecdysozoa</taxon>
        <taxon>Nematoda</taxon>
        <taxon>Chromadorea</taxon>
        <taxon>Rhabditida</taxon>
        <taxon>Spirurina</taxon>
        <taxon>Ascaridomorpha</taxon>
        <taxon>Ascaridoidea</taxon>
        <taxon>Anisakidae</taxon>
        <taxon>Anisakis</taxon>
        <taxon>Anisakis simplex complex</taxon>
    </lineage>
</organism>
<evidence type="ECO:0000256" key="1">
    <source>
        <dbReference type="SAM" id="MobiDB-lite"/>
    </source>
</evidence>
<feature type="compositionally biased region" description="Basic and acidic residues" evidence="1">
    <location>
        <begin position="209"/>
        <end position="218"/>
    </location>
</feature>
<sequence>LMCQLSMSNSSLLRENESFRARFQLRLLPGEKVDLSQFRGIELGLIQRDAPNLLRRPEGTRGPLLSPVVLKEDQRNPHNAVDELSELVSTLLRKRVNPLFCIQDSETDRQSDSSRGQNERDKEELRVAMLKCITKSKYDDVDDYLQWLNDCSSTASKLRTNRDMWSEHLSDVDELERVGSKSEDCIRKEHQQCDTADQLKESLHDMKKFRRAESETRVPTDPSSNSEELTKIQRSSPKQRTTRHRAMSVGCNKMNGFVSARQNGNTKKAAPRRSLANLSSMRANSNKSPRRNLI</sequence>
<dbReference type="AlphaFoldDB" id="A0A0M3JZA6"/>